<keyword evidence="5" id="KW-1133">Transmembrane helix</keyword>
<keyword evidence="2" id="KW-0488">Methylation</keyword>
<feature type="transmembrane region" description="Helical" evidence="5">
    <location>
        <begin position="192"/>
        <end position="213"/>
    </location>
</feature>
<dbReference type="CDD" id="cd11386">
    <property type="entry name" value="MCP_signal"/>
    <property type="match status" value="1"/>
</dbReference>
<evidence type="ECO:0000313" key="8">
    <source>
        <dbReference type="Proteomes" id="UP000253628"/>
    </source>
</evidence>
<comment type="similarity">
    <text evidence="3">Belongs to the methyl-accepting chemotaxis (MCP) protein family.</text>
</comment>
<keyword evidence="5" id="KW-0812">Transmembrane</keyword>
<dbReference type="GO" id="GO:0007165">
    <property type="term" value="P:signal transduction"/>
    <property type="evidence" value="ECO:0007669"/>
    <property type="project" value="UniProtKB-KW"/>
</dbReference>
<dbReference type="PROSITE" id="PS50111">
    <property type="entry name" value="CHEMOTAXIS_TRANSDUC_2"/>
    <property type="match status" value="1"/>
</dbReference>
<evidence type="ECO:0000259" key="6">
    <source>
        <dbReference type="PROSITE" id="PS50111"/>
    </source>
</evidence>
<dbReference type="OrthoDB" id="9806477at2"/>
<dbReference type="GO" id="GO:0006935">
    <property type="term" value="P:chemotaxis"/>
    <property type="evidence" value="ECO:0007669"/>
    <property type="project" value="InterPro"/>
</dbReference>
<dbReference type="SUPFAM" id="SSF58104">
    <property type="entry name" value="Methyl-accepting chemotaxis protein (MCP) signaling domain"/>
    <property type="match status" value="1"/>
</dbReference>
<dbReference type="InterPro" id="IPR024478">
    <property type="entry name" value="HlyB_4HB_MCP"/>
</dbReference>
<evidence type="ECO:0000256" key="2">
    <source>
        <dbReference type="ARBA" id="ARBA00022481"/>
    </source>
</evidence>
<dbReference type="Proteomes" id="UP000253628">
    <property type="component" value="Unassembled WGS sequence"/>
</dbReference>
<feature type="domain" description="Methyl-accepting transducer" evidence="6">
    <location>
        <begin position="275"/>
        <end position="504"/>
    </location>
</feature>
<dbReference type="EMBL" id="QNRQ01000004">
    <property type="protein sequence ID" value="RBP39935.1"/>
    <property type="molecule type" value="Genomic_DNA"/>
</dbReference>
<dbReference type="PANTHER" id="PTHR43531">
    <property type="entry name" value="PROTEIN ICFG"/>
    <property type="match status" value="1"/>
</dbReference>
<dbReference type="FunFam" id="1.10.287.950:FF:000001">
    <property type="entry name" value="Methyl-accepting chemotaxis sensory transducer"/>
    <property type="match status" value="1"/>
</dbReference>
<accession>A0A366HEY6</accession>
<keyword evidence="8" id="KW-1185">Reference proteome</keyword>
<dbReference type="GO" id="GO:0004888">
    <property type="term" value="F:transmembrane signaling receptor activity"/>
    <property type="evidence" value="ECO:0007669"/>
    <property type="project" value="InterPro"/>
</dbReference>
<gene>
    <name evidence="7" type="ORF">DFR37_10429</name>
</gene>
<organism evidence="7 8">
    <name type="scientific">Eoetvoesiella caeni</name>
    <dbReference type="NCBI Taxonomy" id="645616"/>
    <lineage>
        <taxon>Bacteria</taxon>
        <taxon>Pseudomonadati</taxon>
        <taxon>Pseudomonadota</taxon>
        <taxon>Betaproteobacteria</taxon>
        <taxon>Burkholderiales</taxon>
        <taxon>Alcaligenaceae</taxon>
        <taxon>Eoetvoesiella</taxon>
    </lineage>
</organism>
<dbReference type="Gene3D" id="1.10.287.950">
    <property type="entry name" value="Methyl-accepting chemotaxis protein"/>
    <property type="match status" value="1"/>
</dbReference>
<comment type="caution">
    <text evidence="7">The sequence shown here is derived from an EMBL/GenBank/DDBJ whole genome shotgun (WGS) entry which is preliminary data.</text>
</comment>
<dbReference type="InterPro" id="IPR004089">
    <property type="entry name" value="MCPsignal_dom"/>
</dbReference>
<dbReference type="InterPro" id="IPR051310">
    <property type="entry name" value="MCP_chemotaxis"/>
</dbReference>
<dbReference type="PRINTS" id="PR00260">
    <property type="entry name" value="CHEMTRNSDUCR"/>
</dbReference>
<name>A0A366HEY6_9BURK</name>
<dbReference type="Pfam" id="PF00015">
    <property type="entry name" value="MCPsignal"/>
    <property type="match status" value="1"/>
</dbReference>
<feature type="transmembrane region" description="Helical" evidence="5">
    <location>
        <begin position="13"/>
        <end position="32"/>
    </location>
</feature>
<evidence type="ECO:0000256" key="5">
    <source>
        <dbReference type="SAM" id="Phobius"/>
    </source>
</evidence>
<evidence type="ECO:0000256" key="4">
    <source>
        <dbReference type="PROSITE-ProRule" id="PRU00284"/>
    </source>
</evidence>
<dbReference type="Pfam" id="PF12729">
    <property type="entry name" value="4HB_MCP_1"/>
    <property type="match status" value="1"/>
</dbReference>
<keyword evidence="4" id="KW-0807">Transducer</keyword>
<dbReference type="AlphaFoldDB" id="A0A366HEY6"/>
<evidence type="ECO:0000313" key="7">
    <source>
        <dbReference type="EMBL" id="RBP39935.1"/>
    </source>
</evidence>
<protein>
    <submittedName>
        <fullName evidence="7">Methyl-accepting chemotaxis protein</fullName>
    </submittedName>
</protein>
<keyword evidence="5" id="KW-0472">Membrane</keyword>
<dbReference type="PANTHER" id="PTHR43531:SF14">
    <property type="entry name" value="METHYL-ACCEPTING CHEMOTAXIS PROTEIN I-RELATED"/>
    <property type="match status" value="1"/>
</dbReference>
<dbReference type="InterPro" id="IPR004090">
    <property type="entry name" value="Chemotax_Me-accpt_rcpt"/>
</dbReference>
<evidence type="ECO:0000256" key="3">
    <source>
        <dbReference type="ARBA" id="ARBA00029447"/>
    </source>
</evidence>
<evidence type="ECO:0000256" key="1">
    <source>
        <dbReference type="ARBA" id="ARBA00004370"/>
    </source>
</evidence>
<dbReference type="SMART" id="SM00283">
    <property type="entry name" value="MA"/>
    <property type="match status" value="1"/>
</dbReference>
<sequence>MGRLTTMKVKTKMIGGFLIVAAIAAIIGVLGIRSMQQINAMAAHMYDIELKGIRHAASADQNLIATGRAVRSTLLTSTEDAYRKEYFNIDKYFNMVRLELESLLKLAASDQDKAETQQALDAVAAYDKAVKSIIKEQPAETLGSMDTIDRLFNEVRPLGDTAEQLLEQIVMGREGNAMLFADKIQTIYNNTFNIMVGLTLGGALLAIILGSLLTRGLTRQLGGEPSQVAVVASAIAKGDLTSRVNTGKAVNGSVIHAMSGMQESLRNIVATVRNGSENIASGSNQIAAGNSDLSQRTEEQAANLTQTAAAMEQLSSTVKNNADVAKQAVQVATSASDAAVKGGAVVNDVVATMSDINTSSRKIVDIIGVIDSIAFQTNILALNAAVEAARAGEQGRGFAVVASEVRSLAQKSASAAKDIKGLIDDSVQKVDTGTKMADAAGTAMQGIVQHVKRVTDLINEISAATTEQTSGLAQINEAISQLSDVTQQNASLVEESSAAADSLSDQAQQLVKVVGTFKLGQEHAGVQAGRAINQAKDEDTHTRQALASPAQKLEHVQASPALSMPAHASSAASMQLRPASAAGSQAARLHVVKEEEWEEF</sequence>
<dbReference type="GO" id="GO:0005886">
    <property type="term" value="C:plasma membrane"/>
    <property type="evidence" value="ECO:0007669"/>
    <property type="project" value="TreeGrafter"/>
</dbReference>
<reference evidence="7 8" key="1">
    <citation type="submission" date="2018-06" db="EMBL/GenBank/DDBJ databases">
        <title>Genomic Encyclopedia of Type Strains, Phase IV (KMG-IV): sequencing the most valuable type-strain genomes for metagenomic binning, comparative biology and taxonomic classification.</title>
        <authorList>
            <person name="Goeker M."/>
        </authorList>
    </citation>
    <scope>NUCLEOTIDE SEQUENCE [LARGE SCALE GENOMIC DNA]</scope>
    <source>
        <strain evidence="7 8">DSM 25520</strain>
    </source>
</reference>
<proteinExistence type="inferred from homology"/>
<comment type="subcellular location">
    <subcellularLocation>
        <location evidence="1">Membrane</location>
    </subcellularLocation>
</comment>